<feature type="domain" description="Carrier" evidence="16">
    <location>
        <begin position="1622"/>
        <end position="1698"/>
    </location>
</feature>
<evidence type="ECO:0000256" key="12">
    <source>
        <dbReference type="ARBA" id="ARBA00023098"/>
    </source>
</evidence>
<evidence type="ECO:0000259" key="17">
    <source>
        <dbReference type="PROSITE" id="PS52004"/>
    </source>
</evidence>
<dbReference type="CDD" id="cd08954">
    <property type="entry name" value="KR_1_FAS_SDR_x"/>
    <property type="match status" value="1"/>
</dbReference>
<dbReference type="SMART" id="SM00829">
    <property type="entry name" value="PKS_ER"/>
    <property type="match status" value="1"/>
</dbReference>
<dbReference type="Gene3D" id="3.40.50.720">
    <property type="entry name" value="NAD(P)-binding Rossmann-like Domain"/>
    <property type="match status" value="2"/>
</dbReference>
<dbReference type="SMART" id="SM00827">
    <property type="entry name" value="PKS_AT"/>
    <property type="match status" value="1"/>
</dbReference>
<dbReference type="InterPro" id="IPR057326">
    <property type="entry name" value="KR_dom"/>
</dbReference>
<keyword evidence="14" id="KW-0511">Multifunctional enzyme</keyword>
<dbReference type="GO" id="GO:0004312">
    <property type="term" value="F:fatty acid synthase activity"/>
    <property type="evidence" value="ECO:0007669"/>
    <property type="project" value="UniProtKB-EC"/>
</dbReference>
<dbReference type="PROSITE" id="PS52004">
    <property type="entry name" value="KS3_2"/>
    <property type="match status" value="1"/>
</dbReference>
<evidence type="ECO:0000256" key="15">
    <source>
        <dbReference type="ARBA" id="ARBA00044883"/>
    </source>
</evidence>
<dbReference type="SUPFAM" id="SSF50129">
    <property type="entry name" value="GroES-like"/>
    <property type="match status" value="1"/>
</dbReference>
<dbReference type="InterPro" id="IPR016039">
    <property type="entry name" value="Thiolase-like"/>
</dbReference>
<evidence type="ECO:0000256" key="9">
    <source>
        <dbReference type="ARBA" id="ARBA00022857"/>
    </source>
</evidence>
<dbReference type="EC" id="2.3.1.85" evidence="1"/>
<accession>A0A8J6LP17</accession>
<dbReference type="SMART" id="SM00822">
    <property type="entry name" value="PKS_KR"/>
    <property type="match status" value="1"/>
</dbReference>
<keyword evidence="6" id="KW-0808">Transferase</keyword>
<feature type="domain" description="Carrier" evidence="16">
    <location>
        <begin position="112"/>
        <end position="197"/>
    </location>
</feature>
<evidence type="ECO:0000256" key="1">
    <source>
        <dbReference type="ARBA" id="ARBA00012873"/>
    </source>
</evidence>
<evidence type="ECO:0000256" key="5">
    <source>
        <dbReference type="ARBA" id="ARBA00022553"/>
    </source>
</evidence>
<evidence type="ECO:0000256" key="14">
    <source>
        <dbReference type="ARBA" id="ARBA00023268"/>
    </source>
</evidence>
<dbReference type="Proteomes" id="UP000719412">
    <property type="component" value="Unassembled WGS sequence"/>
</dbReference>
<dbReference type="Pfam" id="PF00109">
    <property type="entry name" value="ketoacyl-synt"/>
    <property type="match status" value="1"/>
</dbReference>
<dbReference type="PROSITE" id="PS50075">
    <property type="entry name" value="CARRIER"/>
    <property type="match status" value="2"/>
</dbReference>
<dbReference type="Gene3D" id="3.90.180.10">
    <property type="entry name" value="Medium-chain alcohol dehydrogenases, catalytic domain"/>
    <property type="match status" value="1"/>
</dbReference>
<dbReference type="InterPro" id="IPR013968">
    <property type="entry name" value="PKS_KR"/>
</dbReference>
<evidence type="ECO:0000256" key="3">
    <source>
        <dbReference type="ARBA" id="ARBA00022450"/>
    </source>
</evidence>
<dbReference type="SUPFAM" id="SSF47336">
    <property type="entry name" value="ACP-like"/>
    <property type="match status" value="2"/>
</dbReference>
<dbReference type="InterPro" id="IPR014043">
    <property type="entry name" value="Acyl_transferase_dom"/>
</dbReference>
<gene>
    <name evidence="18" type="ORF">GEV33_002870</name>
</gene>
<dbReference type="InterPro" id="IPR016035">
    <property type="entry name" value="Acyl_Trfase/lysoPLipase"/>
</dbReference>
<keyword evidence="9" id="KW-0521">NADP</keyword>
<dbReference type="InterPro" id="IPR016036">
    <property type="entry name" value="Malonyl_transacylase_ACP-bd"/>
</dbReference>
<evidence type="ECO:0000256" key="13">
    <source>
        <dbReference type="ARBA" id="ARBA00023160"/>
    </source>
</evidence>
<dbReference type="GO" id="GO:0016787">
    <property type="term" value="F:hydrolase activity"/>
    <property type="evidence" value="ECO:0007669"/>
    <property type="project" value="UniProtKB-KW"/>
</dbReference>
<reference evidence="18" key="1">
    <citation type="journal article" date="2020" name="J Insects Food Feed">
        <title>The yellow mealworm (Tenebrio molitor) genome: a resource for the emerging insects as food and feed industry.</title>
        <authorList>
            <person name="Eriksson T."/>
            <person name="Andere A."/>
            <person name="Kelstrup H."/>
            <person name="Emery V."/>
            <person name="Picard C."/>
        </authorList>
    </citation>
    <scope>NUCLEOTIDE SEQUENCE</scope>
    <source>
        <strain evidence="18">Stoneville</strain>
        <tissue evidence="18">Whole head</tissue>
    </source>
</reference>
<comment type="caution">
    <text evidence="18">The sequence shown here is derived from an EMBL/GenBank/DDBJ whole genome shotgun (WGS) entry which is preliminary data.</text>
</comment>
<keyword evidence="13" id="KW-0275">Fatty acid biosynthesis</keyword>
<keyword evidence="5" id="KW-0597">Phosphoprotein</keyword>
<reference evidence="18" key="2">
    <citation type="submission" date="2021-08" db="EMBL/GenBank/DDBJ databases">
        <authorList>
            <person name="Eriksson T."/>
        </authorList>
    </citation>
    <scope>NUCLEOTIDE SEQUENCE</scope>
    <source>
        <strain evidence="18">Stoneville</strain>
        <tissue evidence="18">Whole head</tissue>
    </source>
</reference>
<keyword evidence="10" id="KW-0560">Oxidoreductase</keyword>
<dbReference type="SUPFAM" id="SSF53901">
    <property type="entry name" value="Thiolase-like"/>
    <property type="match status" value="1"/>
</dbReference>
<keyword evidence="4" id="KW-0444">Lipid biosynthesis</keyword>
<dbReference type="GO" id="GO:0016491">
    <property type="term" value="F:oxidoreductase activity"/>
    <property type="evidence" value="ECO:0007669"/>
    <property type="project" value="UniProtKB-KW"/>
</dbReference>
<dbReference type="SUPFAM" id="SSF55048">
    <property type="entry name" value="Probable ACP-binding domain of malonyl-CoA ACP transacylase"/>
    <property type="match status" value="1"/>
</dbReference>
<dbReference type="Pfam" id="PF02801">
    <property type="entry name" value="Ketoacyl-synt_C"/>
    <property type="match status" value="1"/>
</dbReference>
<dbReference type="InterPro" id="IPR036736">
    <property type="entry name" value="ACP-like_sf"/>
</dbReference>
<keyword evidence="7" id="KW-0378">Hydrolase</keyword>
<dbReference type="Pfam" id="PF00550">
    <property type="entry name" value="PP-binding"/>
    <property type="match status" value="2"/>
</dbReference>
<keyword evidence="11" id="KW-0520">NAD</keyword>
<dbReference type="PANTHER" id="PTHR43775">
    <property type="entry name" value="FATTY ACID SYNTHASE"/>
    <property type="match status" value="1"/>
</dbReference>
<dbReference type="Pfam" id="PF08659">
    <property type="entry name" value="KR"/>
    <property type="match status" value="2"/>
</dbReference>
<dbReference type="CDD" id="cd00833">
    <property type="entry name" value="PKS"/>
    <property type="match status" value="1"/>
</dbReference>
<evidence type="ECO:0000256" key="6">
    <source>
        <dbReference type="ARBA" id="ARBA00022679"/>
    </source>
</evidence>
<keyword evidence="19" id="KW-1185">Reference proteome</keyword>
<dbReference type="SMART" id="SM00825">
    <property type="entry name" value="PKS_KS"/>
    <property type="match status" value="1"/>
</dbReference>
<dbReference type="InterPro" id="IPR032821">
    <property type="entry name" value="PKS_assoc"/>
</dbReference>
<keyword evidence="8" id="KW-0276">Fatty acid metabolism</keyword>
<dbReference type="SUPFAM" id="SSF51735">
    <property type="entry name" value="NAD(P)-binding Rossmann-fold domains"/>
    <property type="match status" value="3"/>
</dbReference>
<evidence type="ECO:0000256" key="8">
    <source>
        <dbReference type="ARBA" id="ARBA00022832"/>
    </source>
</evidence>
<dbReference type="SUPFAM" id="SSF52151">
    <property type="entry name" value="FabD/lysophospholipase-like"/>
    <property type="match status" value="1"/>
</dbReference>
<dbReference type="InterPro" id="IPR009081">
    <property type="entry name" value="PP-bd_ACP"/>
</dbReference>
<dbReference type="Gene3D" id="3.30.70.3290">
    <property type="match status" value="1"/>
</dbReference>
<evidence type="ECO:0000259" key="16">
    <source>
        <dbReference type="PROSITE" id="PS50075"/>
    </source>
</evidence>
<dbReference type="Pfam" id="PF00698">
    <property type="entry name" value="Acyl_transf_1"/>
    <property type="match status" value="1"/>
</dbReference>
<evidence type="ECO:0000256" key="4">
    <source>
        <dbReference type="ARBA" id="ARBA00022516"/>
    </source>
</evidence>
<dbReference type="Pfam" id="PF16197">
    <property type="entry name" value="KAsynt_C_assoc"/>
    <property type="match status" value="1"/>
</dbReference>
<evidence type="ECO:0000256" key="2">
    <source>
        <dbReference type="ARBA" id="ARBA00018769"/>
    </source>
</evidence>
<evidence type="ECO:0000313" key="18">
    <source>
        <dbReference type="EMBL" id="KAH0819921.1"/>
    </source>
</evidence>
<proteinExistence type="predicted"/>
<dbReference type="Gene3D" id="1.10.1200.10">
    <property type="entry name" value="ACP-like"/>
    <property type="match status" value="2"/>
</dbReference>
<dbReference type="PANTHER" id="PTHR43775:SF7">
    <property type="entry name" value="FATTY ACID SYNTHASE"/>
    <property type="match status" value="1"/>
</dbReference>
<dbReference type="InterPro" id="IPR036291">
    <property type="entry name" value="NAD(P)-bd_dom_sf"/>
</dbReference>
<dbReference type="InterPro" id="IPR014030">
    <property type="entry name" value="Ketoacyl_synth_N"/>
</dbReference>
<sequence>MDTLSRKLCPKLDYFVISSSITAGVGNTGQTNYGFANSAMERICERRLADGLPALAIEWGAIGDVGILADRKRNVKILEVLPQPIRSVLETLDKVLHQSAPVVFSCVCTDDSEDVNEKKTPIEAIAGLFGIRDVNTIDDSKTLSDLGMDSLLGYEIKYLLASEYSIELSIAEIRTYKSEHFGNPFIFLLCFETTRPNTNMLPRKDSIAITGISGRYPNCSNAEELQKSLFAGTDLMTNNHNRWSHESLETSPRLGLVTDFAVFDAASFGINPKDANTYDPTLRKLLEVVFEAIVDAGLNPTELRGTKTGVFLGLSKNVYSDVGPTGGIFSRSAAVAANMISHIFDFNGPSMAMDTACSGGLYALTEAVYSIFNDNCTMAVVCAAQSQFDPGESIELLIKYGVLHMEGKCRSFDLNRKGYAKSEAIVAVILQKVEESRRIYVTVSGVGANADGFKRDGIAHPSYQFQLAMLKDVYKKFEINPLEVNYMEAHGTGTVVGDVIEAQAIDEFFCDGRKEPLLIGTVKSNLGHTESASGLVSLTKIIIAIRTGLIPGNLHYENPDPKIKGICEGRLKLMVKNTPLPNGLIGVDAFGWGGTNAHAVVRPHTEKRNITNNLPYRLVNVSGRTKEAVELMLESIFENKTNEEFLSLIDHVYNKPIDNQTYRGYAVLSDKSHYEINQSSKKRPIWFVYSGMGSQWPEMAKDLMKIDVFRNTMQKCAAAVKPYGIDLENVVTNGTKETLDNLINTFTAITAVSVSLTDVLTSMKIEPSGFMGHSLGEVGCAYADGLITAEQATLIAYARGYAVATSKIEPGLMAAVGLSAEECSKILPEGLFISCDNSEESVTISGPDQAVTNFCQELTTRGIFNKVVNTANRALHCPLLAPAASKMYNFVKNVLPDSKLRSKRWLSSTVPESEWDSKLGRYNSAEYHYHNYLNRVEFRQLLKYVPKDAILIEVAPMGLLQSILRRALDKSVTLLSLVKPGEDNFDYLLSSVGKLYMNGGSLDLTQFYKTVSFPVSIDTPMISSLIKWDHSVKWHVPKYNAQSSFGSSIDIDMNDQSNHFLEGHAVDGRVVLPASGYLWMQSSPYLSDRKVTVKCASINELDFLVVNGKAGFYPGDEHLGLEYSGVNKDGITVMGLVQKGAVATSVEAHPYLTWNIPSGLTFEEAATIPLAYTLSYYGIFVQARFSPNDTILIHNCTDGVSLAAVALTLTKSSSVYFVGNSLQRDLLKKHFPKLQEENMIIDSEDNPFYEVIMKKTNGRGVDIIFNCHSSELLRLSTNCVAKGGCFVEIDSDIDMSSDFVIDDFLDKHFSYHNITISDIFKERMEILSQITETLGDYLKEEIVVPLKYRLFDKDDIESVFKHVYNRREKSVMKISSGPENKILALPRTYMDPNKCYVLVGGLGGFGVELANWLVERGATKLVLNSRRGITNGYQTLCLHKWKNQGVTALVDTSDSSNYQEAENLLNVASRIGPVGGIFNSALVLRDEMITQQTAQDFADVLAPKTWSTQNMDILSRKLCPNLDYFVVCSSITSSIGNTGQTNYGFANSAMERICEKRQADGLPGLAIEWGPIGDVGVLAGMKGNVKMLEASTQPIRSILETLDKLLQQDAPVVISCVCTDDNEESSEKKTLIEAIAGLFGIKDVDSIDDSKTLSDLGMDSLLGYEIKYILSKEYNIELGINEIRSTTVEQLKNYHVDV</sequence>
<evidence type="ECO:0000313" key="19">
    <source>
        <dbReference type="Proteomes" id="UP000719412"/>
    </source>
</evidence>
<dbReference type="InterPro" id="IPR011032">
    <property type="entry name" value="GroES-like_sf"/>
</dbReference>
<dbReference type="Gene3D" id="3.40.47.10">
    <property type="match status" value="1"/>
</dbReference>
<evidence type="ECO:0000256" key="11">
    <source>
        <dbReference type="ARBA" id="ARBA00023027"/>
    </source>
</evidence>
<keyword evidence="12" id="KW-0443">Lipid metabolism</keyword>
<organism evidence="18 19">
    <name type="scientific">Tenebrio molitor</name>
    <name type="common">Yellow mealworm beetle</name>
    <dbReference type="NCBI Taxonomy" id="7067"/>
    <lineage>
        <taxon>Eukaryota</taxon>
        <taxon>Metazoa</taxon>
        <taxon>Ecdysozoa</taxon>
        <taxon>Arthropoda</taxon>
        <taxon>Hexapoda</taxon>
        <taxon>Insecta</taxon>
        <taxon>Pterygota</taxon>
        <taxon>Neoptera</taxon>
        <taxon>Endopterygota</taxon>
        <taxon>Coleoptera</taxon>
        <taxon>Polyphaga</taxon>
        <taxon>Cucujiformia</taxon>
        <taxon>Tenebrionidae</taxon>
        <taxon>Tenebrio</taxon>
    </lineage>
</organism>
<dbReference type="UniPathway" id="UPA00094"/>
<evidence type="ECO:0000256" key="7">
    <source>
        <dbReference type="ARBA" id="ARBA00022801"/>
    </source>
</evidence>
<protein>
    <recommendedName>
        <fullName evidence="2">Fatty acid synthase</fullName>
        <ecNumber evidence="1">2.3.1.85</ecNumber>
    </recommendedName>
</protein>
<dbReference type="CDD" id="cd05195">
    <property type="entry name" value="enoyl_red"/>
    <property type="match status" value="1"/>
</dbReference>
<dbReference type="EMBL" id="JABDTM020013309">
    <property type="protein sequence ID" value="KAH0819921.1"/>
    <property type="molecule type" value="Genomic_DNA"/>
</dbReference>
<feature type="domain" description="Ketosynthase family 3 (KS3)" evidence="17">
    <location>
        <begin position="204"/>
        <end position="603"/>
    </location>
</feature>
<dbReference type="InterPro" id="IPR014031">
    <property type="entry name" value="Ketoacyl_synth_C"/>
</dbReference>
<keyword evidence="3" id="KW-0596">Phosphopantetheine</keyword>
<dbReference type="InterPro" id="IPR050091">
    <property type="entry name" value="PKS_NRPS_Biosynth_Enz"/>
</dbReference>
<dbReference type="InterPro" id="IPR020841">
    <property type="entry name" value="PKS_Beta-ketoAc_synthase_dom"/>
</dbReference>
<name>A0A8J6LP17_TENMO</name>
<dbReference type="InterPro" id="IPR020843">
    <property type="entry name" value="ER"/>
</dbReference>
<evidence type="ECO:0000256" key="10">
    <source>
        <dbReference type="ARBA" id="ARBA00023002"/>
    </source>
</evidence>
<dbReference type="GO" id="GO:0006633">
    <property type="term" value="P:fatty acid biosynthetic process"/>
    <property type="evidence" value="ECO:0007669"/>
    <property type="project" value="UniProtKB-UniPathway"/>
</dbReference>
<comment type="catalytic activity">
    <reaction evidence="15">
        <text>acetyl-CoA + n malonyl-CoA + 2n NADPH + 2n H(+) = a long-chain fatty acid + (n+1) CoA + n CO2 + 2n NADP(+).</text>
        <dbReference type="EC" id="2.3.1.85"/>
    </reaction>
</comment>
<dbReference type="InterPro" id="IPR001227">
    <property type="entry name" value="Ac_transferase_dom_sf"/>
</dbReference>
<dbReference type="Gene3D" id="3.40.366.10">
    <property type="entry name" value="Malonyl-Coenzyme A Acyl Carrier Protein, domain 2"/>
    <property type="match status" value="1"/>
</dbReference>